<feature type="compositionally biased region" description="Polar residues" evidence="1">
    <location>
        <begin position="416"/>
        <end position="426"/>
    </location>
</feature>
<reference evidence="3" key="1">
    <citation type="submission" date="2014-03" db="EMBL/GenBank/DDBJ databases">
        <title>The Genome Sequence of Puccinia striiformis f. sp. tritici PST-78.</title>
        <authorList>
            <consortium name="The Broad Institute Genome Sequencing Platform"/>
            <person name="Cuomo C."/>
            <person name="Hulbert S."/>
            <person name="Chen X."/>
            <person name="Walker B."/>
            <person name="Young S.K."/>
            <person name="Zeng Q."/>
            <person name="Gargeya S."/>
            <person name="Fitzgerald M."/>
            <person name="Haas B."/>
            <person name="Abouelleil A."/>
            <person name="Alvarado L."/>
            <person name="Arachchi H.M."/>
            <person name="Berlin A.M."/>
            <person name="Chapman S.B."/>
            <person name="Goldberg J."/>
            <person name="Griggs A."/>
            <person name="Gujja S."/>
            <person name="Hansen M."/>
            <person name="Howarth C."/>
            <person name="Imamovic A."/>
            <person name="Larimer J."/>
            <person name="McCowan C."/>
            <person name="Montmayeur A."/>
            <person name="Murphy C."/>
            <person name="Neiman D."/>
            <person name="Pearson M."/>
            <person name="Priest M."/>
            <person name="Roberts A."/>
            <person name="Saif S."/>
            <person name="Shea T."/>
            <person name="Sisk P."/>
            <person name="Sykes S."/>
            <person name="Wortman J."/>
            <person name="Nusbaum C."/>
            <person name="Birren B."/>
        </authorList>
    </citation>
    <scope>NUCLEOTIDE SEQUENCE [LARGE SCALE GENOMIC DNA]</scope>
    <source>
        <strain evidence="3">race PST-78</strain>
    </source>
</reference>
<dbReference type="Proteomes" id="UP000054564">
    <property type="component" value="Unassembled WGS sequence"/>
</dbReference>
<feature type="region of interest" description="Disordered" evidence="1">
    <location>
        <begin position="1"/>
        <end position="95"/>
    </location>
</feature>
<accession>A0A0L0UR24</accession>
<feature type="region of interest" description="Disordered" evidence="1">
    <location>
        <begin position="174"/>
        <end position="194"/>
    </location>
</feature>
<evidence type="ECO:0000313" key="3">
    <source>
        <dbReference type="Proteomes" id="UP000054564"/>
    </source>
</evidence>
<gene>
    <name evidence="2" type="ORF">PSTG_17169</name>
</gene>
<evidence type="ECO:0000256" key="1">
    <source>
        <dbReference type="SAM" id="MobiDB-lite"/>
    </source>
</evidence>
<name>A0A0L0UR24_9BASI</name>
<dbReference type="PANTHER" id="PTHR47501">
    <property type="entry name" value="TRANSPOSASE-RELATED"/>
    <property type="match status" value="1"/>
</dbReference>
<dbReference type="AlphaFoldDB" id="A0A0L0UR24"/>
<dbReference type="PANTHER" id="PTHR47501:SF5">
    <property type="entry name" value="HAT C-TERMINAL DIMERISATION DOMAIN-CONTAINING PROTEIN"/>
    <property type="match status" value="1"/>
</dbReference>
<feature type="region of interest" description="Disordered" evidence="1">
    <location>
        <begin position="393"/>
        <end position="442"/>
    </location>
</feature>
<proteinExistence type="predicted"/>
<sequence length="442" mass="49028">MAQITDLPDEITPSTPPDTTNVSTGFKPTQTVSRGALVSASPAPATHQSRLPQKNKRISVINSDNEDDDEDHSQNTDKGRNPFAGTKKVASRTGRKVVIDMAQDSDGGGPKQEPNDPAWACRWCPDQFKASGGSYWNLQSHQEGLIIKGTLWNPCPGRSQAVEAGAYLPPTATKVKSKASKDQPNGPGTLTAYATKPRYDNQTLNKLLVIWVIRQSPPWLRVKDFLLRVSLDYALVNTQLNSRVWAASHAHLLYLEQRGQVLKAIKVICVDNQSSHKAFVGVSACYITPEWKYVCQHLAIKYVSWHHNGKYLSVPFANVLVKHGLDQKMSFTTDSGSNNFTMAKGVSSIFCAVDSTDWDVEKNHHRCICCWNLIPDSNGTQRTPKRMRVIGKDVTEKEDSSSIGIPNRSLPDDAQQKNTSLLNRISTAEKPITSEHYNHQKQ</sequence>
<feature type="compositionally biased region" description="Polar residues" evidence="1">
    <location>
        <begin position="17"/>
        <end position="33"/>
    </location>
</feature>
<feature type="compositionally biased region" description="Basic and acidic residues" evidence="1">
    <location>
        <begin position="432"/>
        <end position="442"/>
    </location>
</feature>
<dbReference type="EMBL" id="AJIL01000380">
    <property type="protein sequence ID" value="KNE89376.1"/>
    <property type="molecule type" value="Genomic_DNA"/>
</dbReference>
<organism evidence="2 3">
    <name type="scientific">Puccinia striiformis f. sp. tritici PST-78</name>
    <dbReference type="NCBI Taxonomy" id="1165861"/>
    <lineage>
        <taxon>Eukaryota</taxon>
        <taxon>Fungi</taxon>
        <taxon>Dikarya</taxon>
        <taxon>Basidiomycota</taxon>
        <taxon>Pucciniomycotina</taxon>
        <taxon>Pucciniomycetes</taxon>
        <taxon>Pucciniales</taxon>
        <taxon>Pucciniaceae</taxon>
        <taxon>Puccinia</taxon>
    </lineage>
</organism>
<feature type="non-terminal residue" evidence="2">
    <location>
        <position position="442"/>
    </location>
</feature>
<protein>
    <submittedName>
        <fullName evidence="2">Uncharacterized protein</fullName>
    </submittedName>
</protein>
<comment type="caution">
    <text evidence="2">The sequence shown here is derived from an EMBL/GenBank/DDBJ whole genome shotgun (WGS) entry which is preliminary data.</text>
</comment>
<evidence type="ECO:0000313" key="2">
    <source>
        <dbReference type="EMBL" id="KNE89376.1"/>
    </source>
</evidence>
<keyword evidence="3" id="KW-1185">Reference proteome</keyword>